<name>A0A7Z7J0S0_XANCH</name>
<evidence type="ECO:0000313" key="3">
    <source>
        <dbReference type="Proteomes" id="UP000234345"/>
    </source>
</evidence>
<comment type="caution">
    <text evidence="2">The sequence shown here is derived from an EMBL/GenBank/DDBJ whole genome shotgun (WGS) entry which is preliminary data.</text>
</comment>
<accession>A0A7Z7J0S0</accession>
<reference evidence="2 3" key="1">
    <citation type="submission" date="2017-10" db="EMBL/GenBank/DDBJ databases">
        <authorList>
            <person name="Regsiter A."/>
            <person name="William W."/>
        </authorList>
    </citation>
    <scope>NUCLEOTIDE SEQUENCE [LARGE SCALE GENOMIC DNA]</scope>
    <source>
        <strain evidence="2 3">CFBP6991</strain>
    </source>
</reference>
<proteinExistence type="predicted"/>
<gene>
    <name evidence="2" type="ORF">XFF6991_310044</name>
</gene>
<evidence type="ECO:0000313" key="2">
    <source>
        <dbReference type="EMBL" id="SOO23874.1"/>
    </source>
</evidence>
<evidence type="ECO:0000256" key="1">
    <source>
        <dbReference type="SAM" id="MobiDB-lite"/>
    </source>
</evidence>
<dbReference type="Proteomes" id="UP000234345">
    <property type="component" value="Unassembled WGS sequence"/>
</dbReference>
<sequence length="483" mass="52096">METALEDVVTARARGAVAWCQLDRADQADVADVDHMRRAAQAVQCVFPLRAKRDRAREQLFFGIGVQRGDCRCTGQRMAGIGVAVKELDRVLRPVHEGIVDRIGHQYRAHRHGAAGQALGGGDDVRGDAEALCGEGIAHAAETGDHLIEHQHDAVAVADGAQPLQVALRRQDHAGRTGHRFDENRRDGGRIVQGDQPFQIVGQFRAMHRQPARIGVALQIQRMPQMVGAGQQWAEPLAVVGQPADRHAAEADPVVGLLATDEAGALAFAAQPVVGQHDLHRAIHRFGAGVGEEHMAQARRGDCGQPLRQHEGQRRAHLEGRREIQRAGLFADGGHDALAAMSCIAAPQACRAVQNLAAVDIAVIHALRRGQQAGPLLELAIGGERHPEGIQLRRCLQRIGGIAGKVVGHGRLRRSGSPDCTQLAPGPSPETPADAQQRRRVVHAPVERRQDRIMPARAAVLRVQPVPEAVSRRGWRSADGLVN</sequence>
<protein>
    <submittedName>
        <fullName evidence="2">Uncharacterized protein</fullName>
    </submittedName>
</protein>
<dbReference type="EMBL" id="OCZC01000058">
    <property type="protein sequence ID" value="SOO23874.1"/>
    <property type="molecule type" value="Genomic_DNA"/>
</dbReference>
<organism evidence="2 3">
    <name type="scientific">Xanthomonas campestris pv. phaseoli</name>
    <dbReference type="NCBI Taxonomy" id="317013"/>
    <lineage>
        <taxon>Bacteria</taxon>
        <taxon>Pseudomonadati</taxon>
        <taxon>Pseudomonadota</taxon>
        <taxon>Gammaproteobacteria</taxon>
        <taxon>Lysobacterales</taxon>
        <taxon>Lysobacteraceae</taxon>
        <taxon>Xanthomonas</taxon>
    </lineage>
</organism>
<dbReference type="AlphaFoldDB" id="A0A7Z7J0S0"/>
<feature type="region of interest" description="Disordered" evidence="1">
    <location>
        <begin position="410"/>
        <end position="449"/>
    </location>
</feature>